<dbReference type="STRING" id="1344003.SAMN05445060_0506"/>
<evidence type="ECO:0000313" key="4">
    <source>
        <dbReference type="Proteomes" id="UP000186218"/>
    </source>
</evidence>
<feature type="region of interest" description="Disordered" evidence="1">
    <location>
        <begin position="36"/>
        <end position="97"/>
    </location>
</feature>
<feature type="chain" id="PRO_5039691431" evidence="2">
    <location>
        <begin position="39"/>
        <end position="229"/>
    </location>
</feature>
<organism evidence="3 4">
    <name type="scientific">Williamsia sterculiae</name>
    <dbReference type="NCBI Taxonomy" id="1344003"/>
    <lineage>
        <taxon>Bacteria</taxon>
        <taxon>Bacillati</taxon>
        <taxon>Actinomycetota</taxon>
        <taxon>Actinomycetes</taxon>
        <taxon>Mycobacteriales</taxon>
        <taxon>Nocardiaceae</taxon>
        <taxon>Williamsia</taxon>
    </lineage>
</organism>
<accession>A0A1N7D1D2</accession>
<evidence type="ECO:0000256" key="2">
    <source>
        <dbReference type="SAM" id="SignalP"/>
    </source>
</evidence>
<dbReference type="EMBL" id="FTNT01000001">
    <property type="protein sequence ID" value="SIR69631.1"/>
    <property type="molecule type" value="Genomic_DNA"/>
</dbReference>
<sequence length="229" mass="23225">MATAGVGMMKNAWAQRAGLASVMTAAVLAGALVGPATASGDTETTEPVTTTTVSPTPVDTSIPAATSTEVPATTDAPTQTTATESPEPTTPVQTSAAAGTATLNIESWDQDAGTLVPNAIVNVSDMNGYAVQVVAPTGVQLPVRAEGTEYVVDVYQAPSGYRVAHEGSVVTLKPGEGTDASVTFTRVSTKAPNHRPTSDPAAPGSRVVSRDVTHRVLISSIPAGSVTRR</sequence>
<keyword evidence="4" id="KW-1185">Reference proteome</keyword>
<keyword evidence="2" id="KW-0732">Signal</keyword>
<feature type="signal peptide" evidence="2">
    <location>
        <begin position="1"/>
        <end position="38"/>
    </location>
</feature>
<dbReference type="Proteomes" id="UP000186218">
    <property type="component" value="Unassembled WGS sequence"/>
</dbReference>
<feature type="compositionally biased region" description="Low complexity" evidence="1">
    <location>
        <begin position="71"/>
        <end position="91"/>
    </location>
</feature>
<gene>
    <name evidence="3" type="ORF">SAMN05445060_0506</name>
</gene>
<reference evidence="3 4" key="1">
    <citation type="submission" date="2017-01" db="EMBL/GenBank/DDBJ databases">
        <authorList>
            <person name="Mah S.A."/>
            <person name="Swanson W.J."/>
            <person name="Moy G.W."/>
            <person name="Vacquier V.D."/>
        </authorList>
    </citation>
    <scope>NUCLEOTIDE SEQUENCE [LARGE SCALE GENOMIC DNA]</scope>
    <source>
        <strain evidence="3 4">CPCC 203464</strain>
    </source>
</reference>
<evidence type="ECO:0000256" key="1">
    <source>
        <dbReference type="SAM" id="MobiDB-lite"/>
    </source>
</evidence>
<feature type="region of interest" description="Disordered" evidence="1">
    <location>
        <begin position="189"/>
        <end position="208"/>
    </location>
</feature>
<name>A0A1N7D1D2_9NOCA</name>
<protein>
    <submittedName>
        <fullName evidence="3">Uncharacterized protein</fullName>
    </submittedName>
</protein>
<proteinExistence type="predicted"/>
<evidence type="ECO:0000313" key="3">
    <source>
        <dbReference type="EMBL" id="SIR69631.1"/>
    </source>
</evidence>
<feature type="compositionally biased region" description="Low complexity" evidence="1">
    <location>
        <begin position="36"/>
        <end position="61"/>
    </location>
</feature>
<dbReference type="AlphaFoldDB" id="A0A1N7D1D2"/>